<comment type="caution">
    <text evidence="7">The sequence shown here is derived from an EMBL/GenBank/DDBJ whole genome shotgun (WGS) entry which is preliminary data.</text>
</comment>
<dbReference type="SUPFAM" id="SSF56935">
    <property type="entry name" value="Porins"/>
    <property type="match status" value="1"/>
</dbReference>
<sequence>MQLYLNFKWGQKLCIPLKFLLAMKITFVILLVTFMQVSAASFAQKITLSEKNAPFEKILNEIRRQSGYNFLYNTPLLAEAKPVTIKVTDVELNEVLKLAFKGQPLDYTVKNNTIVIKHKTEAPAPVVTKQEQAVTVKGRVVDEQNLPLPGVSVLIKGTSNGTTTDVNGNFSIDVPTGTETLVFRFVGYTTKEVPVNNQTTLNVQLTAQAQALNEVVVVGYGTQSRVTVTGAVSQIKNDEIVTTKNENIQNAITGKIAGVRVVQGTSEPGTFNNTFDIRGLGNPLVVIDGVPRDNITRLDPNDVETISVLKDASAAVYGVRAANGVVLVTTKRGKKGTTEFNYTGNVTWQVPSGLPQGQDAIAYMTLRNEAAKHNIDPRDIPFSDASFEPYLNGTRTSTDWYSPVIKDAALQQQHNLSAQGGNDAINYFVSLGYTSQDGFLRTGDLNYKRYNLRSNITSKVTKDLTLDFNINGILDVKNQPYNDAWWIIRSFWRQNPLDNIYANNNPDYLFNPSVDGTNPIALASADVTGYKKFTNRWFQSSIGLTYNMPFIPGLKAKGLFSYDYNTAEGDVYRKAYTQYTYNSATDFYEPHSQGSPSQVYRDYYSRPMMLTQLSLNYDRVFAKDHSITALLLLESTNRQSNNFNAQRDLSLPVPYLFAGNSEGQIGSMASLIRDLYNFNTNGLVGRVNYAYKGKYLAEFSFRNDGSSINSPLSQYGFFPGGSIGWRLSEEGFFKNNQALSFIENLKLRASYGLLGDDTGQAYQWITGFTYPAAGEYNRRPGGYVFDGNYVNAIENAGLSNMYYTWWKSKMFNVGIDFEAWRGLFGFTLDYFRRERTGMDATRALSLPDVVGVALPIENLNSDLARGFDLEINHRNKIGAFNYFVKGILSYTRIKNLYRERAKEGNSYLNWRNNDNQRYSNIFWGYGSAGQYQNYGSIANSPVAIGPNTVVGDYAYQDWNGDGIISDLDYHPIGYTGAPLMNFGLTLGGSYKGFDFNVLLQGATMANVSYIEQLREAQWGGGSGLSQFTDRWHPADPNAYPYDPNTVWIPGHFAYTGSTPDVNSEFNLQDATYLRLKSAEIGYTFPTKWMSTIGIKGARLYVNGYNLLTLSDIKYVDPEHPSDTYGYIYPLNKTYSIGLNVKF</sequence>
<dbReference type="Gene3D" id="3.55.50.30">
    <property type="match status" value="1"/>
</dbReference>
<keyword evidence="8" id="KW-1185">Reference proteome</keyword>
<dbReference type="InterPro" id="IPR023997">
    <property type="entry name" value="TonB-dep_OMP_SusC/RagA_CS"/>
</dbReference>
<keyword evidence="4 5" id="KW-0998">Cell outer membrane</keyword>
<protein>
    <submittedName>
        <fullName evidence="7">SusC/RagA family TonB-linked outer membrane protein</fullName>
    </submittedName>
</protein>
<comment type="similarity">
    <text evidence="5">Belongs to the TonB-dependent receptor family.</text>
</comment>
<dbReference type="SMART" id="SM00965">
    <property type="entry name" value="STN"/>
    <property type="match status" value="1"/>
</dbReference>
<dbReference type="InterPro" id="IPR011662">
    <property type="entry name" value="Secretin/TonB_short_N"/>
</dbReference>
<evidence type="ECO:0000313" key="7">
    <source>
        <dbReference type="EMBL" id="RVU00319.1"/>
    </source>
</evidence>
<dbReference type="Pfam" id="PF07715">
    <property type="entry name" value="Plug"/>
    <property type="match status" value="1"/>
</dbReference>
<evidence type="ECO:0000256" key="1">
    <source>
        <dbReference type="ARBA" id="ARBA00022448"/>
    </source>
</evidence>
<keyword evidence="2" id="KW-0732">Signal</keyword>
<keyword evidence="3 5" id="KW-0472">Membrane</keyword>
<dbReference type="InterPro" id="IPR037066">
    <property type="entry name" value="Plug_dom_sf"/>
</dbReference>
<keyword evidence="5" id="KW-0812">Transmembrane</keyword>
<dbReference type="Gene3D" id="2.60.40.1120">
    <property type="entry name" value="Carboxypeptidase-like, regulatory domain"/>
    <property type="match status" value="1"/>
</dbReference>
<evidence type="ECO:0000259" key="6">
    <source>
        <dbReference type="SMART" id="SM00965"/>
    </source>
</evidence>
<accession>A0A3S2V7C6</accession>
<dbReference type="EMBL" id="SACK01000005">
    <property type="protein sequence ID" value="RVU00319.1"/>
    <property type="molecule type" value="Genomic_DNA"/>
</dbReference>
<dbReference type="NCBIfam" id="TIGR04057">
    <property type="entry name" value="SusC_RagA_signa"/>
    <property type="match status" value="1"/>
</dbReference>
<keyword evidence="1 5" id="KW-0813">Transport</keyword>
<dbReference type="InterPro" id="IPR039426">
    <property type="entry name" value="TonB-dep_rcpt-like"/>
</dbReference>
<dbReference type="InterPro" id="IPR023996">
    <property type="entry name" value="TonB-dep_OMP_SusC/RagA"/>
</dbReference>
<evidence type="ECO:0000313" key="8">
    <source>
        <dbReference type="Proteomes" id="UP000282759"/>
    </source>
</evidence>
<dbReference type="Gene3D" id="2.170.130.10">
    <property type="entry name" value="TonB-dependent receptor, plug domain"/>
    <property type="match status" value="1"/>
</dbReference>
<dbReference type="InterPro" id="IPR012910">
    <property type="entry name" value="Plug_dom"/>
</dbReference>
<dbReference type="SUPFAM" id="SSF49464">
    <property type="entry name" value="Carboxypeptidase regulatory domain-like"/>
    <property type="match status" value="1"/>
</dbReference>
<dbReference type="FunFam" id="2.60.40.1120:FF:000003">
    <property type="entry name" value="Outer membrane protein Omp121"/>
    <property type="match status" value="1"/>
</dbReference>
<dbReference type="GO" id="GO:0015344">
    <property type="term" value="F:siderophore uptake transmembrane transporter activity"/>
    <property type="evidence" value="ECO:0007669"/>
    <property type="project" value="TreeGrafter"/>
</dbReference>
<evidence type="ECO:0000256" key="2">
    <source>
        <dbReference type="ARBA" id="ARBA00022729"/>
    </source>
</evidence>
<dbReference type="GO" id="GO:0009279">
    <property type="term" value="C:cell outer membrane"/>
    <property type="evidence" value="ECO:0007669"/>
    <property type="project" value="UniProtKB-SubCell"/>
</dbReference>
<dbReference type="GO" id="GO:0044718">
    <property type="term" value="P:siderophore transmembrane transport"/>
    <property type="evidence" value="ECO:0007669"/>
    <property type="project" value="TreeGrafter"/>
</dbReference>
<organism evidence="7 8">
    <name type="scientific">Mucilaginibacter limnophilus</name>
    <dbReference type="NCBI Taxonomy" id="1932778"/>
    <lineage>
        <taxon>Bacteria</taxon>
        <taxon>Pseudomonadati</taxon>
        <taxon>Bacteroidota</taxon>
        <taxon>Sphingobacteriia</taxon>
        <taxon>Sphingobacteriales</taxon>
        <taxon>Sphingobacteriaceae</taxon>
        <taxon>Mucilaginibacter</taxon>
    </lineage>
</organism>
<keyword evidence="5" id="KW-1134">Transmembrane beta strand</keyword>
<reference evidence="7 8" key="1">
    <citation type="submission" date="2019-01" db="EMBL/GenBank/DDBJ databases">
        <authorList>
            <person name="Chen W.-M."/>
        </authorList>
    </citation>
    <scope>NUCLEOTIDE SEQUENCE [LARGE SCALE GENOMIC DNA]</scope>
    <source>
        <strain evidence="7 8">YBJ-36</strain>
    </source>
</reference>
<gene>
    <name evidence="7" type="ORF">EOD41_12610</name>
</gene>
<proteinExistence type="inferred from homology"/>
<dbReference type="Pfam" id="PF13715">
    <property type="entry name" value="CarbopepD_reg_2"/>
    <property type="match status" value="1"/>
</dbReference>
<evidence type="ECO:0000256" key="3">
    <source>
        <dbReference type="ARBA" id="ARBA00023136"/>
    </source>
</evidence>
<dbReference type="PANTHER" id="PTHR30069:SF29">
    <property type="entry name" value="HEMOGLOBIN AND HEMOGLOBIN-HAPTOGLOBIN-BINDING PROTEIN 1-RELATED"/>
    <property type="match status" value="1"/>
</dbReference>
<dbReference type="AlphaFoldDB" id="A0A3S2V7C6"/>
<dbReference type="PROSITE" id="PS52016">
    <property type="entry name" value="TONB_DEPENDENT_REC_3"/>
    <property type="match status" value="1"/>
</dbReference>
<dbReference type="Pfam" id="PF07660">
    <property type="entry name" value="STN"/>
    <property type="match status" value="1"/>
</dbReference>
<comment type="subcellular location">
    <subcellularLocation>
        <location evidence="5">Cell outer membrane</location>
        <topology evidence="5">Multi-pass membrane protein</topology>
    </subcellularLocation>
</comment>
<name>A0A3S2V7C6_9SPHI</name>
<dbReference type="InterPro" id="IPR008969">
    <property type="entry name" value="CarboxyPept-like_regulatory"/>
</dbReference>
<feature type="domain" description="Secretin/TonB short N-terminal" evidence="6">
    <location>
        <begin position="68"/>
        <end position="119"/>
    </location>
</feature>
<dbReference type="OrthoDB" id="9768177at2"/>
<dbReference type="NCBIfam" id="TIGR04056">
    <property type="entry name" value="OMP_RagA_SusC"/>
    <property type="match status" value="1"/>
</dbReference>
<dbReference type="Proteomes" id="UP000282759">
    <property type="component" value="Unassembled WGS sequence"/>
</dbReference>
<evidence type="ECO:0000256" key="4">
    <source>
        <dbReference type="ARBA" id="ARBA00023237"/>
    </source>
</evidence>
<dbReference type="PANTHER" id="PTHR30069">
    <property type="entry name" value="TONB-DEPENDENT OUTER MEMBRANE RECEPTOR"/>
    <property type="match status" value="1"/>
</dbReference>
<evidence type="ECO:0000256" key="5">
    <source>
        <dbReference type="PROSITE-ProRule" id="PRU01360"/>
    </source>
</evidence>